<dbReference type="InterPro" id="IPR052363">
    <property type="entry name" value="LPS_export_LptC"/>
</dbReference>
<dbReference type="Gene3D" id="2.60.450.10">
    <property type="entry name" value="Lipopolysaccharide (LPS) transport protein A like domain"/>
    <property type="match status" value="1"/>
</dbReference>
<keyword evidence="5 6" id="KW-0472">Membrane</keyword>
<evidence type="ECO:0000256" key="4">
    <source>
        <dbReference type="ARBA" id="ARBA00022989"/>
    </source>
</evidence>
<dbReference type="GO" id="GO:0015221">
    <property type="term" value="F:lipopolysaccharide transmembrane transporter activity"/>
    <property type="evidence" value="ECO:0007669"/>
    <property type="project" value="InterPro"/>
</dbReference>
<evidence type="ECO:0000256" key="1">
    <source>
        <dbReference type="ARBA" id="ARBA00022475"/>
    </source>
</evidence>
<keyword evidence="1 6" id="KW-1003">Cell membrane</keyword>
<dbReference type="GO" id="GO:0030288">
    <property type="term" value="C:outer membrane-bounded periplasmic space"/>
    <property type="evidence" value="ECO:0007669"/>
    <property type="project" value="TreeGrafter"/>
</dbReference>
<evidence type="ECO:0000256" key="6">
    <source>
        <dbReference type="HAMAP-Rule" id="MF_01915"/>
    </source>
</evidence>
<name>A0A2S2E6U4_9ALTE</name>
<keyword evidence="4 6" id="KW-1133">Transmembrane helix</keyword>
<keyword evidence="3 6" id="KW-0812">Transmembrane</keyword>
<dbReference type="RefSeq" id="WP_109340486.1">
    <property type="nucleotide sequence ID" value="NZ_CP029347.1"/>
</dbReference>
<evidence type="ECO:0000313" key="9">
    <source>
        <dbReference type="Proteomes" id="UP000245728"/>
    </source>
</evidence>
<dbReference type="GO" id="GO:0017089">
    <property type="term" value="F:glycolipid transfer activity"/>
    <property type="evidence" value="ECO:0007669"/>
    <property type="project" value="TreeGrafter"/>
</dbReference>
<evidence type="ECO:0000256" key="7">
    <source>
        <dbReference type="PIRNR" id="PIRNR028513"/>
    </source>
</evidence>
<sequence>MSRISLSIILLFLLVVLTASLGWFTDTGPRPKQTREDYLRPNYEASRMQTRLYDASGQLTHRIDAQKMEHYDALGFTLFQQPDYWLYDGQLTQPWHIQAEQATLHSDQRLQLDGQVDVTNAAEDSFVRRIETEFMQIDLKDKLMHSDQPVLISGESYQIKSNGMSGDIRDKAFELLDHVQTQYDTQP</sequence>
<dbReference type="OrthoDB" id="6193381at2"/>
<evidence type="ECO:0000256" key="5">
    <source>
        <dbReference type="ARBA" id="ARBA00023136"/>
    </source>
</evidence>
<evidence type="ECO:0000313" key="8">
    <source>
        <dbReference type="EMBL" id="AWL12960.1"/>
    </source>
</evidence>
<dbReference type="InterPro" id="IPR026265">
    <property type="entry name" value="LptC"/>
</dbReference>
<dbReference type="PANTHER" id="PTHR37481:SF1">
    <property type="entry name" value="LIPOPOLYSACCHARIDE EXPORT SYSTEM PROTEIN LPTC"/>
    <property type="match status" value="1"/>
</dbReference>
<accession>A0A2S2E6U4</accession>
<organism evidence="8 9">
    <name type="scientific">Saliniradius amylolyticus</name>
    <dbReference type="NCBI Taxonomy" id="2183582"/>
    <lineage>
        <taxon>Bacteria</taxon>
        <taxon>Pseudomonadati</taxon>
        <taxon>Pseudomonadota</taxon>
        <taxon>Gammaproteobacteria</taxon>
        <taxon>Alteromonadales</taxon>
        <taxon>Alteromonadaceae</taxon>
        <taxon>Saliniradius</taxon>
    </lineage>
</organism>
<dbReference type="GO" id="GO:0005886">
    <property type="term" value="C:plasma membrane"/>
    <property type="evidence" value="ECO:0007669"/>
    <property type="project" value="UniProtKB-SubCell"/>
</dbReference>
<dbReference type="Proteomes" id="UP000245728">
    <property type="component" value="Chromosome"/>
</dbReference>
<dbReference type="PIRSF" id="PIRSF028513">
    <property type="entry name" value="LptC"/>
    <property type="match status" value="1"/>
</dbReference>
<dbReference type="Pfam" id="PF06835">
    <property type="entry name" value="LptC"/>
    <property type="match status" value="1"/>
</dbReference>
<keyword evidence="2 6" id="KW-0997">Cell inner membrane</keyword>
<dbReference type="NCBIfam" id="TIGR04409">
    <property type="entry name" value="LptC_YrbK"/>
    <property type="match status" value="1"/>
</dbReference>
<proteinExistence type="inferred from homology"/>
<dbReference type="KEGG" id="salh:HMF8227_02508"/>
<evidence type="ECO:0000256" key="3">
    <source>
        <dbReference type="ARBA" id="ARBA00022692"/>
    </source>
</evidence>
<dbReference type="HAMAP" id="MF_01915">
    <property type="entry name" value="LPS_assembly_LptC"/>
    <property type="match status" value="1"/>
</dbReference>
<dbReference type="PANTHER" id="PTHR37481">
    <property type="entry name" value="LIPOPOLYSACCHARIDE EXPORT SYSTEM PROTEIN LPTC"/>
    <property type="match status" value="1"/>
</dbReference>
<gene>
    <name evidence="6" type="primary">lptC</name>
    <name evidence="8" type="ORF">HMF8227_02508</name>
</gene>
<protein>
    <recommendedName>
        <fullName evidence="6 7">Lipopolysaccharide export system protein LptC</fullName>
    </recommendedName>
</protein>
<dbReference type="GO" id="GO:0043165">
    <property type="term" value="P:Gram-negative-bacterium-type cell outer membrane assembly"/>
    <property type="evidence" value="ECO:0007669"/>
    <property type="project" value="UniProtKB-UniRule"/>
</dbReference>
<comment type="subunit">
    <text evidence="6">Component of the lipopolysaccharide transport and assembly complex. Interacts with LptA and the LptBFG transporter complex.</text>
</comment>
<dbReference type="InterPro" id="IPR010664">
    <property type="entry name" value="LipoPS_assembly_LptC-rel"/>
</dbReference>
<comment type="similarity">
    <text evidence="6 7">Belongs to the LptC family.</text>
</comment>
<dbReference type="AlphaFoldDB" id="A0A2S2E6U4"/>
<reference evidence="8 9" key="1">
    <citation type="submission" date="2018-05" db="EMBL/GenBank/DDBJ databases">
        <title>Salinimonas sp. HMF8227 Genome sequencing and assembly.</title>
        <authorList>
            <person name="Kang H."/>
            <person name="Kang J."/>
            <person name="Cha I."/>
            <person name="Kim H."/>
            <person name="Joh K."/>
        </authorList>
    </citation>
    <scope>NUCLEOTIDE SEQUENCE [LARGE SCALE GENOMIC DNA]</scope>
    <source>
        <strain evidence="8 9">HMF8227</strain>
    </source>
</reference>
<comment type="function">
    <text evidence="6">Involved in the assembly of lipopolysaccharide (LPS). Required for the translocation of LPS from the inner membrane to the outer membrane. Facilitates the transfer of LPS from the inner membrane to the periplasmic protein LptA. Could be a docking site for LptA.</text>
</comment>
<keyword evidence="9" id="KW-1185">Reference proteome</keyword>
<comment type="subcellular location">
    <subcellularLocation>
        <location evidence="6">Cell inner membrane</location>
        <topology evidence="6">Single-pass membrane protein</topology>
    </subcellularLocation>
</comment>
<evidence type="ECO:0000256" key="2">
    <source>
        <dbReference type="ARBA" id="ARBA00022519"/>
    </source>
</evidence>
<dbReference type="EMBL" id="CP029347">
    <property type="protein sequence ID" value="AWL12960.1"/>
    <property type="molecule type" value="Genomic_DNA"/>
</dbReference>
<comment type="function">
    <text evidence="7">Required for the translocation of lipopolysaccharide (LPS) from the inner membrane to the outer membrane.</text>
</comment>